<keyword evidence="2" id="KW-0479">Metal-binding</keyword>
<evidence type="ECO:0000256" key="2">
    <source>
        <dbReference type="ARBA" id="ARBA00022723"/>
    </source>
</evidence>
<dbReference type="InterPro" id="IPR046778">
    <property type="entry name" value="UPF0758_N"/>
</dbReference>
<dbReference type="Pfam" id="PF20582">
    <property type="entry name" value="UPF0758_N"/>
    <property type="match status" value="1"/>
</dbReference>
<keyword evidence="5" id="KW-0482">Metalloprotease</keyword>
<dbReference type="EMBL" id="PFRH01000145">
    <property type="protein sequence ID" value="PJC52088.1"/>
    <property type="molecule type" value="Genomic_DNA"/>
</dbReference>
<evidence type="ECO:0000313" key="7">
    <source>
        <dbReference type="EMBL" id="PJC52088.1"/>
    </source>
</evidence>
<dbReference type="InterPro" id="IPR025657">
    <property type="entry name" value="RadC_JAB"/>
</dbReference>
<dbReference type="PANTHER" id="PTHR30471:SF3">
    <property type="entry name" value="UPF0758 PROTEIN YEES-RELATED"/>
    <property type="match status" value="1"/>
</dbReference>
<keyword evidence="1" id="KW-0645">Protease</keyword>
<evidence type="ECO:0000256" key="4">
    <source>
        <dbReference type="ARBA" id="ARBA00022833"/>
    </source>
</evidence>
<accession>A0A2M8F8Q7</accession>
<name>A0A2M8F8Q7_9BACT</name>
<dbReference type="Proteomes" id="UP000231456">
    <property type="component" value="Unassembled WGS sequence"/>
</dbReference>
<dbReference type="Gene3D" id="3.40.140.10">
    <property type="entry name" value="Cytidine Deaminase, domain 2"/>
    <property type="match status" value="1"/>
</dbReference>
<organism evidence="7 8">
    <name type="scientific">Candidatus Magasanikbacteria bacterium CG_4_9_14_0_2_um_filter_42_11</name>
    <dbReference type="NCBI Taxonomy" id="1974643"/>
    <lineage>
        <taxon>Bacteria</taxon>
        <taxon>Candidatus Magasanikiibacteriota</taxon>
    </lineage>
</organism>
<dbReference type="CDD" id="cd08071">
    <property type="entry name" value="MPN_DUF2466"/>
    <property type="match status" value="1"/>
</dbReference>
<protein>
    <recommendedName>
        <fullName evidence="6">MPN domain-containing protein</fullName>
    </recommendedName>
</protein>
<proteinExistence type="predicted"/>
<evidence type="ECO:0000256" key="3">
    <source>
        <dbReference type="ARBA" id="ARBA00022801"/>
    </source>
</evidence>
<dbReference type="NCBIfam" id="TIGR00608">
    <property type="entry name" value="radc"/>
    <property type="match status" value="1"/>
</dbReference>
<dbReference type="InterPro" id="IPR037518">
    <property type="entry name" value="MPN"/>
</dbReference>
<keyword evidence="4" id="KW-0862">Zinc</keyword>
<dbReference type="GO" id="GO:0046872">
    <property type="term" value="F:metal ion binding"/>
    <property type="evidence" value="ECO:0007669"/>
    <property type="project" value="UniProtKB-KW"/>
</dbReference>
<sequence>MDCKQVLRNFELIAIVLGSGIKGCNVLELARKIEKLITQKSVNNVTLEDLLGIRGLGKVKAIQILAVISLAGRLGSECSVEVLSVKDIWNLCADFRSSKKEHIVAFYLDTQQRLIERRIISVGTLDASILHPREVFEPALQLSAAGVVLAHNHPSGSLAPSDEDITITKRVADAGDLLGIIFVNHIIVSTGGYEVIEL</sequence>
<dbReference type="InterPro" id="IPR001405">
    <property type="entry name" value="UPF0758"/>
</dbReference>
<reference evidence="8" key="1">
    <citation type="submission" date="2017-09" db="EMBL/GenBank/DDBJ databases">
        <title>Depth-based differentiation of microbial function through sediment-hosted aquifers and enrichment of novel symbionts in the deep terrestrial subsurface.</title>
        <authorList>
            <person name="Probst A.J."/>
            <person name="Ladd B."/>
            <person name="Jarett J.K."/>
            <person name="Geller-Mcgrath D.E."/>
            <person name="Sieber C.M.K."/>
            <person name="Emerson J.B."/>
            <person name="Anantharaman K."/>
            <person name="Thomas B.C."/>
            <person name="Malmstrom R."/>
            <person name="Stieglmeier M."/>
            <person name="Klingl A."/>
            <person name="Woyke T."/>
            <person name="Ryan C.M."/>
            <person name="Banfield J.F."/>
        </authorList>
    </citation>
    <scope>NUCLEOTIDE SEQUENCE [LARGE SCALE GENOMIC DNA]</scope>
</reference>
<keyword evidence="3" id="KW-0378">Hydrolase</keyword>
<dbReference type="GO" id="GO:0006508">
    <property type="term" value="P:proteolysis"/>
    <property type="evidence" value="ECO:0007669"/>
    <property type="project" value="UniProtKB-KW"/>
</dbReference>
<evidence type="ECO:0000259" key="6">
    <source>
        <dbReference type="PROSITE" id="PS50249"/>
    </source>
</evidence>
<dbReference type="InterPro" id="IPR020891">
    <property type="entry name" value="UPF0758_CS"/>
</dbReference>
<feature type="domain" description="MPN" evidence="6">
    <location>
        <begin position="78"/>
        <end position="198"/>
    </location>
</feature>
<evidence type="ECO:0000256" key="5">
    <source>
        <dbReference type="ARBA" id="ARBA00023049"/>
    </source>
</evidence>
<dbReference type="PANTHER" id="PTHR30471">
    <property type="entry name" value="DNA REPAIR PROTEIN RADC"/>
    <property type="match status" value="1"/>
</dbReference>
<gene>
    <name evidence="7" type="ORF">CO030_04670</name>
</gene>
<dbReference type="PROSITE" id="PS50249">
    <property type="entry name" value="MPN"/>
    <property type="match status" value="1"/>
</dbReference>
<evidence type="ECO:0000256" key="1">
    <source>
        <dbReference type="ARBA" id="ARBA00022670"/>
    </source>
</evidence>
<dbReference type="AlphaFoldDB" id="A0A2M8F8Q7"/>
<dbReference type="PROSITE" id="PS01302">
    <property type="entry name" value="UPF0758"/>
    <property type="match status" value="1"/>
</dbReference>
<dbReference type="GO" id="GO:0008237">
    <property type="term" value="F:metallopeptidase activity"/>
    <property type="evidence" value="ECO:0007669"/>
    <property type="project" value="UniProtKB-KW"/>
</dbReference>
<evidence type="ECO:0000313" key="8">
    <source>
        <dbReference type="Proteomes" id="UP000231456"/>
    </source>
</evidence>
<comment type="caution">
    <text evidence="7">The sequence shown here is derived from an EMBL/GenBank/DDBJ whole genome shotgun (WGS) entry which is preliminary data.</text>
</comment>
<dbReference type="Pfam" id="PF04002">
    <property type="entry name" value="RadC"/>
    <property type="match status" value="1"/>
</dbReference>